<reference evidence="2" key="1">
    <citation type="submission" date="2021-06" db="EMBL/GenBank/DDBJ databases">
        <authorList>
            <person name="Kallberg Y."/>
            <person name="Tangrot J."/>
            <person name="Rosling A."/>
        </authorList>
    </citation>
    <scope>NUCLEOTIDE SEQUENCE</scope>
    <source>
        <strain evidence="2">IA702</strain>
    </source>
</reference>
<feature type="compositionally biased region" description="Basic and acidic residues" evidence="1">
    <location>
        <begin position="27"/>
        <end position="43"/>
    </location>
</feature>
<feature type="region of interest" description="Disordered" evidence="1">
    <location>
        <begin position="1"/>
        <end position="43"/>
    </location>
</feature>
<protein>
    <submittedName>
        <fullName evidence="2">1910_t:CDS:1</fullName>
    </submittedName>
</protein>
<gene>
    <name evidence="2" type="ORF">POCULU_LOCUS2296</name>
</gene>
<comment type="caution">
    <text evidence="2">The sequence shown here is derived from an EMBL/GenBank/DDBJ whole genome shotgun (WGS) entry which is preliminary data.</text>
</comment>
<name>A0A9N8WQR5_9GLOM</name>
<dbReference type="EMBL" id="CAJVPJ010000207">
    <property type="protein sequence ID" value="CAG8495459.1"/>
    <property type="molecule type" value="Genomic_DNA"/>
</dbReference>
<accession>A0A9N8WQR5</accession>
<evidence type="ECO:0000256" key="1">
    <source>
        <dbReference type="SAM" id="MobiDB-lite"/>
    </source>
</evidence>
<feature type="compositionally biased region" description="Basic and acidic residues" evidence="1">
    <location>
        <begin position="1"/>
        <end position="20"/>
    </location>
</feature>
<organism evidence="2 3">
    <name type="scientific">Paraglomus occultum</name>
    <dbReference type="NCBI Taxonomy" id="144539"/>
    <lineage>
        <taxon>Eukaryota</taxon>
        <taxon>Fungi</taxon>
        <taxon>Fungi incertae sedis</taxon>
        <taxon>Mucoromycota</taxon>
        <taxon>Glomeromycotina</taxon>
        <taxon>Glomeromycetes</taxon>
        <taxon>Paraglomerales</taxon>
        <taxon>Paraglomeraceae</taxon>
        <taxon>Paraglomus</taxon>
    </lineage>
</organism>
<proteinExistence type="predicted"/>
<keyword evidence="3" id="KW-1185">Reference proteome</keyword>
<dbReference type="Proteomes" id="UP000789572">
    <property type="component" value="Unassembled WGS sequence"/>
</dbReference>
<dbReference type="AlphaFoldDB" id="A0A9N8WQR5"/>
<feature type="non-terminal residue" evidence="2">
    <location>
        <position position="43"/>
    </location>
</feature>
<evidence type="ECO:0000313" key="3">
    <source>
        <dbReference type="Proteomes" id="UP000789572"/>
    </source>
</evidence>
<sequence>MEAAKEDISLSAFEERKETGSDEEEEKEVKKRVSIKEACRGAH</sequence>
<evidence type="ECO:0000313" key="2">
    <source>
        <dbReference type="EMBL" id="CAG8495459.1"/>
    </source>
</evidence>